<reference evidence="1 2" key="1">
    <citation type="submission" date="2018-03" db="EMBL/GenBank/DDBJ databases">
        <title>Genome sequencing of Phreatobacter sp.</title>
        <authorList>
            <person name="Kim S.-J."/>
            <person name="Heo J."/>
            <person name="Kwon S.-W."/>
        </authorList>
    </citation>
    <scope>NUCLEOTIDE SEQUENCE [LARGE SCALE GENOMIC DNA]</scope>
    <source>
        <strain evidence="1 2">S-12</strain>
    </source>
</reference>
<organism evidence="1 2">
    <name type="scientific">Phreatobacter cathodiphilus</name>
    <dbReference type="NCBI Taxonomy" id="1868589"/>
    <lineage>
        <taxon>Bacteria</taxon>
        <taxon>Pseudomonadati</taxon>
        <taxon>Pseudomonadota</taxon>
        <taxon>Alphaproteobacteria</taxon>
        <taxon>Hyphomicrobiales</taxon>
        <taxon>Phreatobacteraceae</taxon>
        <taxon>Phreatobacter</taxon>
    </lineage>
</organism>
<dbReference type="Proteomes" id="UP000237889">
    <property type="component" value="Chromosome"/>
</dbReference>
<proteinExistence type="predicted"/>
<sequence>MSQKSSTPSRERRIKRICVRQGLHLMTAQKPDKQVLAHGGYMLRDAETMAIVLGDKGYLFSADLDDVEAYLDALE</sequence>
<dbReference type="EMBL" id="CP027668">
    <property type="protein sequence ID" value="AVO44505.1"/>
    <property type="molecule type" value="Genomic_DNA"/>
</dbReference>
<dbReference type="AlphaFoldDB" id="A0A2S0N8P5"/>
<dbReference type="KEGG" id="phr:C6569_05185"/>
<accession>A0A2S0N8P5</accession>
<keyword evidence="2" id="KW-1185">Reference proteome</keyword>
<evidence type="ECO:0000313" key="2">
    <source>
        <dbReference type="Proteomes" id="UP000237889"/>
    </source>
</evidence>
<gene>
    <name evidence="1" type="ORF">C6569_05185</name>
</gene>
<evidence type="ECO:0000313" key="1">
    <source>
        <dbReference type="EMBL" id="AVO44505.1"/>
    </source>
</evidence>
<protein>
    <submittedName>
        <fullName evidence="1">Uncharacterized protein</fullName>
    </submittedName>
</protein>
<dbReference type="OrthoDB" id="7950117at2"/>
<dbReference type="RefSeq" id="WP_106747835.1">
    <property type="nucleotide sequence ID" value="NZ_CP027668.1"/>
</dbReference>
<name>A0A2S0N8P5_9HYPH</name>